<dbReference type="AlphaFoldDB" id="A0A8H3IDW2"/>
<dbReference type="InterPro" id="IPR002563">
    <property type="entry name" value="Flavin_Rdtase-like_dom"/>
</dbReference>
<dbReference type="OrthoDB" id="2015405at2759"/>
<protein>
    <recommendedName>
        <fullName evidence="2">Flavin reductase like domain-containing protein</fullName>
    </recommendedName>
</protein>
<dbReference type="PANTHER" id="PTHR30466">
    <property type="entry name" value="FLAVIN REDUCTASE"/>
    <property type="match status" value="1"/>
</dbReference>
<comment type="caution">
    <text evidence="3">The sequence shown here is derived from an EMBL/GenBank/DDBJ whole genome shotgun (WGS) entry which is preliminary data.</text>
</comment>
<dbReference type="GO" id="GO:0010181">
    <property type="term" value="F:FMN binding"/>
    <property type="evidence" value="ECO:0007669"/>
    <property type="project" value="InterPro"/>
</dbReference>
<sequence length="324" mass="35902">MVLWARVPSRLPCFAYSFSSVPRIAGPTYSTCYFHHIPIIPKVTKYTESSNTPVKGPAYVPLGIQTPHFQYLELRRGYEHNENKDSLGYTNLSQASQASSHDSTPANQFESNIRKDTVALLDNNAELGSTQPISEDAPIGSLSEELRMAMRKVAYPIAVVTSAPISANGSQDGKLEQSSSIRRKNLRGLLVSSFNTVTLKPEPYISFNVKLPSRTWDAITQSKEFMVHLMWSHTVAQKFAPGLSTGNTASIEPATALDELSKGRTIGLRCKLASYHKVQDHIIVVGNVLELMPRSAIPGVSFEHEHLLWKEGKWHTAKPLQNDT</sequence>
<evidence type="ECO:0000259" key="2">
    <source>
        <dbReference type="SMART" id="SM00903"/>
    </source>
</evidence>
<dbReference type="GO" id="GO:0042602">
    <property type="term" value="F:riboflavin reductase (NADPH) activity"/>
    <property type="evidence" value="ECO:0007669"/>
    <property type="project" value="TreeGrafter"/>
</dbReference>
<keyword evidence="1" id="KW-0560">Oxidoreductase</keyword>
<dbReference type="Gene3D" id="2.30.110.10">
    <property type="entry name" value="Electron Transport, Fmn-binding Protein, Chain A"/>
    <property type="match status" value="1"/>
</dbReference>
<dbReference type="InterPro" id="IPR012349">
    <property type="entry name" value="Split_barrel_FMN-bd"/>
</dbReference>
<organism evidence="3 4">
    <name type="scientific">Gomphillus americanus</name>
    <dbReference type="NCBI Taxonomy" id="1940652"/>
    <lineage>
        <taxon>Eukaryota</taxon>
        <taxon>Fungi</taxon>
        <taxon>Dikarya</taxon>
        <taxon>Ascomycota</taxon>
        <taxon>Pezizomycotina</taxon>
        <taxon>Lecanoromycetes</taxon>
        <taxon>OSLEUM clade</taxon>
        <taxon>Ostropomycetidae</taxon>
        <taxon>Ostropales</taxon>
        <taxon>Graphidaceae</taxon>
        <taxon>Gomphilloideae</taxon>
        <taxon>Gomphillus</taxon>
    </lineage>
</organism>
<dbReference type="Pfam" id="PF01613">
    <property type="entry name" value="Flavin_Reduct"/>
    <property type="match status" value="1"/>
</dbReference>
<dbReference type="Proteomes" id="UP000664169">
    <property type="component" value="Unassembled WGS sequence"/>
</dbReference>
<proteinExistence type="predicted"/>
<feature type="domain" description="Flavin reductase like" evidence="2">
    <location>
        <begin position="150"/>
        <end position="316"/>
    </location>
</feature>
<dbReference type="SMART" id="SM00903">
    <property type="entry name" value="Flavin_Reduct"/>
    <property type="match status" value="1"/>
</dbReference>
<keyword evidence="4" id="KW-1185">Reference proteome</keyword>
<gene>
    <name evidence="3" type="ORF">GOMPHAMPRED_008317</name>
</gene>
<evidence type="ECO:0000313" key="4">
    <source>
        <dbReference type="Proteomes" id="UP000664169"/>
    </source>
</evidence>
<evidence type="ECO:0000256" key="1">
    <source>
        <dbReference type="ARBA" id="ARBA00023002"/>
    </source>
</evidence>
<dbReference type="EMBL" id="CAJPDQ010000009">
    <property type="protein sequence ID" value="CAF9914873.1"/>
    <property type="molecule type" value="Genomic_DNA"/>
</dbReference>
<dbReference type="PANTHER" id="PTHR30466:SF1">
    <property type="entry name" value="FMN REDUCTASE (NADH) RUTF"/>
    <property type="match status" value="1"/>
</dbReference>
<name>A0A8H3IDW2_9LECA</name>
<evidence type="ECO:0000313" key="3">
    <source>
        <dbReference type="EMBL" id="CAF9914873.1"/>
    </source>
</evidence>
<accession>A0A8H3IDW2</accession>
<dbReference type="SUPFAM" id="SSF50475">
    <property type="entry name" value="FMN-binding split barrel"/>
    <property type="match status" value="1"/>
</dbReference>
<reference evidence="3" key="1">
    <citation type="submission" date="2021-03" db="EMBL/GenBank/DDBJ databases">
        <authorList>
            <person name="Tagirdzhanova G."/>
        </authorList>
    </citation>
    <scope>NUCLEOTIDE SEQUENCE</scope>
</reference>
<dbReference type="InterPro" id="IPR050268">
    <property type="entry name" value="NADH-dep_flavin_reductase"/>
</dbReference>